<evidence type="ECO:0000256" key="1">
    <source>
        <dbReference type="SAM" id="MobiDB-lite"/>
    </source>
</evidence>
<dbReference type="AlphaFoldDB" id="A0A4V3SHY2"/>
<keyword evidence="3" id="KW-0378">Hydrolase</keyword>
<evidence type="ECO:0000313" key="4">
    <source>
        <dbReference type="Proteomes" id="UP000298138"/>
    </source>
</evidence>
<name>A0A4V3SHY2_9PEZI</name>
<organism evidence="3 4">
    <name type="scientific">Ascodesmis nigricans</name>
    <dbReference type="NCBI Taxonomy" id="341454"/>
    <lineage>
        <taxon>Eukaryota</taxon>
        <taxon>Fungi</taxon>
        <taxon>Dikarya</taxon>
        <taxon>Ascomycota</taxon>
        <taxon>Pezizomycotina</taxon>
        <taxon>Pezizomycetes</taxon>
        <taxon>Pezizales</taxon>
        <taxon>Ascodesmidaceae</taxon>
        <taxon>Ascodesmis</taxon>
    </lineage>
</organism>
<dbReference type="EMBL" id="ML220146">
    <property type="protein sequence ID" value="TGZ77974.1"/>
    <property type="molecule type" value="Genomic_DNA"/>
</dbReference>
<dbReference type="Pfam" id="PF07859">
    <property type="entry name" value="Abhydrolase_3"/>
    <property type="match status" value="1"/>
</dbReference>
<protein>
    <submittedName>
        <fullName evidence="3">Alpha/beta-hydrolase</fullName>
    </submittedName>
</protein>
<dbReference type="InterPro" id="IPR029058">
    <property type="entry name" value="AB_hydrolase_fold"/>
</dbReference>
<dbReference type="PANTHER" id="PTHR23025">
    <property type="entry name" value="TRIACYLGLYCEROL LIPASE"/>
    <property type="match status" value="1"/>
</dbReference>
<feature type="region of interest" description="Disordered" evidence="1">
    <location>
        <begin position="339"/>
        <end position="364"/>
    </location>
</feature>
<evidence type="ECO:0000313" key="3">
    <source>
        <dbReference type="EMBL" id="TGZ77974.1"/>
    </source>
</evidence>
<dbReference type="GO" id="GO:0019433">
    <property type="term" value="P:triglyceride catabolic process"/>
    <property type="evidence" value="ECO:0007669"/>
    <property type="project" value="TreeGrafter"/>
</dbReference>
<proteinExistence type="predicted"/>
<dbReference type="SUPFAM" id="SSF53474">
    <property type="entry name" value="alpha/beta-Hydrolases"/>
    <property type="match status" value="1"/>
</dbReference>
<keyword evidence="4" id="KW-1185">Reference proteome</keyword>
<gene>
    <name evidence="3" type="ORF">EX30DRAFT_310511</name>
</gene>
<dbReference type="PANTHER" id="PTHR23025:SF4">
    <property type="entry name" value="ALPHA_BETA HYDROLASE FOLD-3 DOMAIN-CONTAINING PROTEIN"/>
    <property type="match status" value="1"/>
</dbReference>
<dbReference type="GO" id="GO:0004806">
    <property type="term" value="F:triacylglycerol lipase activity"/>
    <property type="evidence" value="ECO:0007669"/>
    <property type="project" value="TreeGrafter"/>
</dbReference>
<dbReference type="InParanoid" id="A0A4V3SHY2"/>
<accession>A0A4V3SHY2</accession>
<evidence type="ECO:0000259" key="2">
    <source>
        <dbReference type="Pfam" id="PF07859"/>
    </source>
</evidence>
<feature type="domain" description="Alpha/beta hydrolase fold-3" evidence="2">
    <location>
        <begin position="74"/>
        <end position="298"/>
    </location>
</feature>
<dbReference type="GO" id="GO:0005829">
    <property type="term" value="C:cytosol"/>
    <property type="evidence" value="ECO:0007669"/>
    <property type="project" value="TreeGrafter"/>
</dbReference>
<sequence length="364" mass="41052">MNRPRWTLVAEANMWRGLMAMGMYLHRLAPPAPPNYTFYRRIPATLSKFRGQIGLYIYTPPTYYRSPADRFPAVVNFHGGGFTLGAPCDDARWAVAVIRDTNAIFIDVEYRLAPEYPFPTAVEDGADALLWLFSTADELKVDSRRVAVSGFSAGGNMCFSVPLRFYYEASMRPKQYEGAKPDSLATIAAFYPSTDFTRPRAERRATNIRPDKELPQVFTDLFDASYLWPPKEIDVQSPYLSPGVADNVLIREGLPERINMITCEWDELLAEGERFRDRLLGMGKKIWYEKVLGVPHGWDKNPNPFVVDQKAEDVYKRMCEQINLAFAEATGTAVEEAGVPVTTTPTGNEPKEPPQTGEVREGEI</sequence>
<dbReference type="GO" id="GO:0004771">
    <property type="term" value="F:sterol ester esterase activity"/>
    <property type="evidence" value="ECO:0007669"/>
    <property type="project" value="TreeGrafter"/>
</dbReference>
<reference evidence="3 4" key="1">
    <citation type="submission" date="2019-04" db="EMBL/GenBank/DDBJ databases">
        <title>Comparative genomics and transcriptomics to analyze fruiting body development in filamentous ascomycetes.</title>
        <authorList>
            <consortium name="DOE Joint Genome Institute"/>
            <person name="Lutkenhaus R."/>
            <person name="Traeger S."/>
            <person name="Breuer J."/>
            <person name="Kuo A."/>
            <person name="Lipzen A."/>
            <person name="Pangilinan J."/>
            <person name="Dilworth D."/>
            <person name="Sandor L."/>
            <person name="Poggeler S."/>
            <person name="Barry K."/>
            <person name="Grigoriev I.V."/>
            <person name="Nowrousian M."/>
        </authorList>
    </citation>
    <scope>NUCLEOTIDE SEQUENCE [LARGE SCALE GENOMIC DNA]</scope>
    <source>
        <strain evidence="3 4">CBS 389.68</strain>
    </source>
</reference>
<dbReference type="OrthoDB" id="433474at2759"/>
<dbReference type="Proteomes" id="UP000298138">
    <property type="component" value="Unassembled WGS sequence"/>
</dbReference>
<dbReference type="STRING" id="341454.A0A4V3SHY2"/>
<dbReference type="Gene3D" id="3.40.50.1820">
    <property type="entry name" value="alpha/beta hydrolase"/>
    <property type="match status" value="1"/>
</dbReference>
<dbReference type="InterPro" id="IPR013094">
    <property type="entry name" value="AB_hydrolase_3"/>
</dbReference>